<dbReference type="AlphaFoldDB" id="A0A0L0VZT0"/>
<reference evidence="3" key="1">
    <citation type="submission" date="2014-03" db="EMBL/GenBank/DDBJ databases">
        <title>The Genome Sequence of Puccinia striiformis f. sp. tritici PST-78.</title>
        <authorList>
            <consortium name="The Broad Institute Genome Sequencing Platform"/>
            <person name="Cuomo C."/>
            <person name="Hulbert S."/>
            <person name="Chen X."/>
            <person name="Walker B."/>
            <person name="Young S.K."/>
            <person name="Zeng Q."/>
            <person name="Gargeya S."/>
            <person name="Fitzgerald M."/>
            <person name="Haas B."/>
            <person name="Abouelleil A."/>
            <person name="Alvarado L."/>
            <person name="Arachchi H.M."/>
            <person name="Berlin A.M."/>
            <person name="Chapman S.B."/>
            <person name="Goldberg J."/>
            <person name="Griggs A."/>
            <person name="Gujja S."/>
            <person name="Hansen M."/>
            <person name="Howarth C."/>
            <person name="Imamovic A."/>
            <person name="Larimer J."/>
            <person name="McCowan C."/>
            <person name="Montmayeur A."/>
            <person name="Murphy C."/>
            <person name="Neiman D."/>
            <person name="Pearson M."/>
            <person name="Priest M."/>
            <person name="Roberts A."/>
            <person name="Saif S."/>
            <person name="Shea T."/>
            <person name="Sisk P."/>
            <person name="Sykes S."/>
            <person name="Wortman J."/>
            <person name="Nusbaum C."/>
            <person name="Birren B."/>
        </authorList>
    </citation>
    <scope>NUCLEOTIDE SEQUENCE [LARGE SCALE GENOMIC DNA]</scope>
    <source>
        <strain evidence="3">race PST-78</strain>
    </source>
</reference>
<feature type="compositionally biased region" description="Basic and acidic residues" evidence="1">
    <location>
        <begin position="68"/>
        <end position="77"/>
    </location>
</feature>
<feature type="compositionally biased region" description="Polar residues" evidence="1">
    <location>
        <begin position="35"/>
        <end position="67"/>
    </location>
</feature>
<evidence type="ECO:0000313" key="2">
    <source>
        <dbReference type="EMBL" id="KNF04722.1"/>
    </source>
</evidence>
<feature type="region of interest" description="Disordered" evidence="1">
    <location>
        <begin position="1"/>
        <end position="80"/>
    </location>
</feature>
<evidence type="ECO:0000256" key="1">
    <source>
        <dbReference type="SAM" id="MobiDB-lite"/>
    </source>
</evidence>
<evidence type="ECO:0000313" key="3">
    <source>
        <dbReference type="Proteomes" id="UP000054564"/>
    </source>
</evidence>
<organism evidence="2 3">
    <name type="scientific">Puccinia striiformis f. sp. tritici PST-78</name>
    <dbReference type="NCBI Taxonomy" id="1165861"/>
    <lineage>
        <taxon>Eukaryota</taxon>
        <taxon>Fungi</taxon>
        <taxon>Dikarya</taxon>
        <taxon>Basidiomycota</taxon>
        <taxon>Pucciniomycotina</taxon>
        <taxon>Pucciniomycetes</taxon>
        <taxon>Pucciniales</taxon>
        <taxon>Pucciniaceae</taxon>
        <taxon>Puccinia</taxon>
    </lineage>
</organism>
<dbReference type="OrthoDB" id="2514611at2759"/>
<dbReference type="EMBL" id="AJIL01000011">
    <property type="protein sequence ID" value="KNF04722.1"/>
    <property type="molecule type" value="Genomic_DNA"/>
</dbReference>
<gene>
    <name evidence="2" type="ORF">PSTG_02204</name>
</gene>
<accession>A0A0L0VZT0</accession>
<proteinExistence type="predicted"/>
<keyword evidence="3" id="KW-1185">Reference proteome</keyword>
<dbReference type="Proteomes" id="UP000054564">
    <property type="component" value="Unassembled WGS sequence"/>
</dbReference>
<name>A0A0L0VZT0_9BASI</name>
<comment type="caution">
    <text evidence="2">The sequence shown here is derived from an EMBL/GenBank/DDBJ whole genome shotgun (WGS) entry which is preliminary data.</text>
</comment>
<sequence>MAPRKRIRTSMTTRSSTQAHQETPKSESEIAVVSTADNSQVQPAESSPAIVTSQPKPSSQPAVTQSSHSEEHHRKTTSDIWAHLVQSGQGDKLKAPYKYCNKLLTAESSSGTNHLW</sequence>
<protein>
    <submittedName>
        <fullName evidence="2">Uncharacterized protein</fullName>
    </submittedName>
</protein>